<dbReference type="STRING" id="865938.Weevi_1823"/>
<sequence length="219" mass="26088">MRNWRFSISQWQENHIKNPTFNVYKIQKAKNIKMKKIPSYTLLILLSFLSTNCIQERVMNRVVKYDYNGQTEHLLVGEFDKNQLNGQYFKDWYEPEYNDYKVDEALSNQLKKYSKKYTIDVFMGTWCPDSKREVPALIKILETIKFPDGRVNFYGLNRDKKSFYGEELNKDVRYVPTIIVYEKRKEIGRIVESPVSGSLEEDLLMIFSKTPLEPNYSEK</sequence>
<evidence type="ECO:0000259" key="1">
    <source>
        <dbReference type="PROSITE" id="PS51352"/>
    </source>
</evidence>
<dbReference type="SUPFAM" id="SSF52833">
    <property type="entry name" value="Thioredoxin-like"/>
    <property type="match status" value="1"/>
</dbReference>
<evidence type="ECO:0000313" key="3">
    <source>
        <dbReference type="Proteomes" id="UP000008641"/>
    </source>
</evidence>
<dbReference type="Gene3D" id="3.40.30.10">
    <property type="entry name" value="Glutaredoxin"/>
    <property type="match status" value="1"/>
</dbReference>
<dbReference type="KEGG" id="wvi:Weevi_1823"/>
<feature type="domain" description="Thioredoxin" evidence="1">
    <location>
        <begin position="83"/>
        <end position="213"/>
    </location>
</feature>
<reference evidence="3" key="2">
    <citation type="journal article" date="2011" name="Stand. Genomic Sci.">
        <title>Complete genome sequence of Weeksella virosa type strain (9751T).</title>
        <authorList>
            <person name="Lang E."/>
            <person name="Teshima H."/>
            <person name="Lucas S."/>
            <person name="Lapidus A."/>
            <person name="Hammon N."/>
            <person name="Deshpande S."/>
            <person name="Nolan M."/>
            <person name="Cheng J."/>
            <person name="Pitluck S."/>
            <person name="Liolios K."/>
            <person name="Pagani I."/>
            <person name="Mikhailova N."/>
            <person name="Ivanova N."/>
            <person name="Mavromatis K."/>
            <person name="Pati A."/>
            <person name="Tapia R."/>
            <person name="Han C."/>
            <person name="Goodwin L."/>
            <person name="Chen A."/>
            <person name="Palaniappan K."/>
            <person name="Land M."/>
            <person name="Hauser L."/>
            <person name="Chang Y."/>
            <person name="Jeffries C."/>
            <person name="Brambilla E."/>
            <person name="Kopitz M."/>
            <person name="Rohde M."/>
            <person name="Goker M."/>
            <person name="Tindall B."/>
            <person name="Detter J."/>
            <person name="Woyke T."/>
            <person name="Bristow J."/>
            <person name="Eisen J."/>
            <person name="Markowitz V."/>
            <person name="Hugenholtz P."/>
            <person name="Klenk H."/>
            <person name="Kyrpides N."/>
        </authorList>
    </citation>
    <scope>NUCLEOTIDE SEQUENCE [LARGE SCALE GENOMIC DNA]</scope>
    <source>
        <strain evidence="3">ATCC 43766 / DSM 16922 / JCM 21250 / NBRC 16016 / NCTC 11634 / CL345/78</strain>
    </source>
</reference>
<dbReference type="InterPro" id="IPR013766">
    <property type="entry name" value="Thioredoxin_domain"/>
</dbReference>
<evidence type="ECO:0000313" key="2">
    <source>
        <dbReference type="EMBL" id="ADX68513.1"/>
    </source>
</evidence>
<dbReference type="OrthoDB" id="6398367at2"/>
<protein>
    <recommendedName>
        <fullName evidence="1">Thioredoxin domain-containing protein</fullName>
    </recommendedName>
</protein>
<name>F0P0L4_WEEVC</name>
<gene>
    <name evidence="2" type="ordered locus">Weevi_1823</name>
</gene>
<accession>F0P0L4</accession>
<dbReference type="EMBL" id="CP002455">
    <property type="protein sequence ID" value="ADX68513.1"/>
    <property type="molecule type" value="Genomic_DNA"/>
</dbReference>
<dbReference type="HOGENOM" id="CLU_121365_0_0_10"/>
<dbReference type="Proteomes" id="UP000008641">
    <property type="component" value="Chromosome"/>
</dbReference>
<organism evidence="2 3">
    <name type="scientific">Weeksella virosa (strain ATCC 43766 / DSM 16922 / JCM 21250 / CCUG 30538 / CDC 9751 / IAM 14551 / NBRC 16016 / NCTC 11634 / CL345/78)</name>
    <dbReference type="NCBI Taxonomy" id="865938"/>
    <lineage>
        <taxon>Bacteria</taxon>
        <taxon>Pseudomonadati</taxon>
        <taxon>Bacteroidota</taxon>
        <taxon>Flavobacteriia</taxon>
        <taxon>Flavobacteriales</taxon>
        <taxon>Weeksellaceae</taxon>
        <taxon>Weeksella</taxon>
    </lineage>
</organism>
<dbReference type="eggNOG" id="COG0526">
    <property type="taxonomic scope" value="Bacteria"/>
</dbReference>
<dbReference type="InterPro" id="IPR036249">
    <property type="entry name" value="Thioredoxin-like_sf"/>
</dbReference>
<proteinExistence type="predicted"/>
<dbReference type="AlphaFoldDB" id="F0P0L4"/>
<keyword evidence="3" id="KW-1185">Reference proteome</keyword>
<dbReference type="PROSITE" id="PS51352">
    <property type="entry name" value="THIOREDOXIN_2"/>
    <property type="match status" value="1"/>
</dbReference>
<dbReference type="CDD" id="cd02947">
    <property type="entry name" value="TRX_family"/>
    <property type="match status" value="1"/>
</dbReference>
<reference evidence="2 3" key="1">
    <citation type="journal article" date="2011" name="Stand. Genomic Sci.">
        <title>Complete genome sequence of Weeksella virosa type strain (9751).</title>
        <authorList>
            <person name="Lang E."/>
            <person name="Teshima H."/>
            <person name="Lucas S."/>
            <person name="Lapidus A."/>
            <person name="Hammon N."/>
            <person name="Deshpande S."/>
            <person name="Nolan M."/>
            <person name="Cheng J.F."/>
            <person name="Pitluck S."/>
            <person name="Liolios K."/>
            <person name="Pagani I."/>
            <person name="Mikhailova N."/>
            <person name="Ivanova N."/>
            <person name="Mavromatis K."/>
            <person name="Pati A."/>
            <person name="Tapia R."/>
            <person name="Han C."/>
            <person name="Goodwin L."/>
            <person name="Chen A."/>
            <person name="Palaniappan K."/>
            <person name="Land M."/>
            <person name="Hauser L."/>
            <person name="Chang Y.J."/>
            <person name="Jeffries C.D."/>
            <person name="Brambilla E.M."/>
            <person name="Kopitz M."/>
            <person name="Rohde M."/>
            <person name="Goker M."/>
            <person name="Tindall B.J."/>
            <person name="Detter J.C."/>
            <person name="Woyke T."/>
            <person name="Bristow J."/>
            <person name="Eisen J.A."/>
            <person name="Markowitz V."/>
            <person name="Hugenholtz P."/>
            <person name="Klenk H.P."/>
            <person name="Kyrpides N.C."/>
        </authorList>
    </citation>
    <scope>NUCLEOTIDE SEQUENCE [LARGE SCALE GENOMIC DNA]</scope>
    <source>
        <strain evidence="3">ATCC 43766 / DSM 16922 / JCM 21250 / NBRC 16016 / NCTC 11634 / CL345/78</strain>
    </source>
</reference>
<dbReference type="Pfam" id="PF14595">
    <property type="entry name" value="Thioredoxin_9"/>
    <property type="match status" value="1"/>
</dbReference>